<keyword evidence="12 13" id="KW-0143">Chaperone</keyword>
<dbReference type="GO" id="GO:0046872">
    <property type="term" value="F:metal ion binding"/>
    <property type="evidence" value="ECO:0007669"/>
    <property type="project" value="UniProtKB-KW"/>
</dbReference>
<keyword evidence="3 13" id="KW-0813">Transport</keyword>
<dbReference type="EMBL" id="LN483167">
    <property type="protein sequence ID" value="CDZ97318.1"/>
    <property type="molecule type" value="Genomic_DNA"/>
</dbReference>
<accession>A0A0F7SHX6</accession>
<evidence type="ECO:0000256" key="10">
    <source>
        <dbReference type="ARBA" id="ARBA00023136"/>
    </source>
</evidence>
<comment type="subunit">
    <text evidence="13">Heterohexamer.</text>
</comment>
<keyword evidence="8 13" id="KW-0811">Translocation</keyword>
<keyword evidence="7 13" id="KW-0653">Protein transport</keyword>
<keyword evidence="11 13" id="KW-1015">Disulfide bond</keyword>
<dbReference type="FunFam" id="1.10.287.810:FF:000002">
    <property type="entry name" value="Mitochondrial import inner membrane translocase subunit tim10"/>
    <property type="match status" value="1"/>
</dbReference>
<organism evidence="15">
    <name type="scientific">Phaffia rhodozyma</name>
    <name type="common">Yeast</name>
    <name type="synonym">Xanthophyllomyces dendrorhous</name>
    <dbReference type="NCBI Taxonomy" id="264483"/>
    <lineage>
        <taxon>Eukaryota</taxon>
        <taxon>Fungi</taxon>
        <taxon>Dikarya</taxon>
        <taxon>Basidiomycota</taxon>
        <taxon>Agaricomycotina</taxon>
        <taxon>Tremellomycetes</taxon>
        <taxon>Cystofilobasidiales</taxon>
        <taxon>Mrakiaceae</taxon>
        <taxon>Phaffia</taxon>
    </lineage>
</organism>
<comment type="similarity">
    <text evidence="2 13">Belongs to the small Tim family.</text>
</comment>
<evidence type="ECO:0000256" key="12">
    <source>
        <dbReference type="ARBA" id="ARBA00023186"/>
    </source>
</evidence>
<name>A0A0F7SHX6_PHARH</name>
<dbReference type="GO" id="GO:0015031">
    <property type="term" value="P:protein transport"/>
    <property type="evidence" value="ECO:0007669"/>
    <property type="project" value="UniProtKB-KW"/>
</dbReference>
<evidence type="ECO:0000256" key="3">
    <source>
        <dbReference type="ARBA" id="ARBA00022448"/>
    </source>
</evidence>
<evidence type="ECO:0000256" key="4">
    <source>
        <dbReference type="ARBA" id="ARBA00022723"/>
    </source>
</evidence>
<comment type="domain">
    <text evidence="13">The twin CX3C motif contains 4 conserved Cys residues that form 2 disulfide bonds in the mitochondrial intermembrane space.</text>
</comment>
<evidence type="ECO:0000256" key="1">
    <source>
        <dbReference type="ARBA" id="ARBA00004137"/>
    </source>
</evidence>
<dbReference type="Gene3D" id="1.10.287.810">
    <property type="entry name" value="Mitochondrial import inner membrane translocase subunit tim13 like domains"/>
    <property type="match status" value="1"/>
</dbReference>
<dbReference type="GO" id="GO:0045039">
    <property type="term" value="P:protein insertion into mitochondrial inner membrane"/>
    <property type="evidence" value="ECO:0007669"/>
    <property type="project" value="TreeGrafter"/>
</dbReference>
<dbReference type="PANTHER" id="PTHR11038">
    <property type="entry name" value="MITOCHONDRIAL IMPORT INNER MEMBRANE TRANSLOCASE SUBUNIT TIM10"/>
    <property type="match status" value="1"/>
</dbReference>
<evidence type="ECO:0000256" key="6">
    <source>
        <dbReference type="ARBA" id="ARBA00022833"/>
    </source>
</evidence>
<evidence type="ECO:0000256" key="2">
    <source>
        <dbReference type="ARBA" id="ARBA00006720"/>
    </source>
</evidence>
<reference evidence="15" key="1">
    <citation type="submission" date="2014-08" db="EMBL/GenBank/DDBJ databases">
        <authorList>
            <person name="Sharma Rahul"/>
            <person name="Thines Marco"/>
        </authorList>
    </citation>
    <scope>NUCLEOTIDE SEQUENCE</scope>
</reference>
<feature type="domain" description="Tim10-like" evidence="14">
    <location>
        <begin position="71"/>
        <end position="134"/>
    </location>
</feature>
<evidence type="ECO:0000256" key="7">
    <source>
        <dbReference type="ARBA" id="ARBA00022927"/>
    </source>
</evidence>
<proteinExistence type="inferred from homology"/>
<keyword evidence="10" id="KW-0472">Membrane</keyword>
<sequence length="148" mass="15976">MWLPVGPRAAVPPCSIPLPRVTLSACAIQTVNSLAHPFKPYTLTLRPHPKLAMSFFGRAPQAPSGSINPQQIEMAEAELSMISDIFDRIVRSCHSKCISEKYAEPDLNKGEGVCIDRCVAKFFEVNAKVGERMQTMGGAAQAGGSFGQ</sequence>
<evidence type="ECO:0000256" key="9">
    <source>
        <dbReference type="ARBA" id="ARBA00023128"/>
    </source>
</evidence>
<evidence type="ECO:0000256" key="8">
    <source>
        <dbReference type="ARBA" id="ARBA00023010"/>
    </source>
</evidence>
<evidence type="ECO:0000259" key="14">
    <source>
        <dbReference type="Pfam" id="PF02953"/>
    </source>
</evidence>
<evidence type="ECO:0000256" key="5">
    <source>
        <dbReference type="ARBA" id="ARBA00022792"/>
    </source>
</evidence>
<dbReference type="InterPro" id="IPR035427">
    <property type="entry name" value="Tim10-like_dom_sf"/>
</dbReference>
<comment type="function">
    <text evidence="13">Mitochondrial intermembrane chaperone that participates in the import and insertion of some multi-pass transmembrane proteins into the mitochondrial inner membrane. Also required for the transfer of beta-barrel precursors from the TOM complex to the sorting and assembly machinery (SAM complex) of the outer membrane. Acts as a chaperone-like protein that protects the hydrophobic precursors from aggregation and guide them through the mitochondrial intermembrane space.</text>
</comment>
<keyword evidence="9 13" id="KW-0496">Mitochondrion</keyword>
<protein>
    <recommendedName>
        <fullName evidence="13">Mitochondrial import inner membrane translocase subunit</fullName>
    </recommendedName>
</protein>
<keyword evidence="5 13" id="KW-0999">Mitochondrion inner membrane</keyword>
<evidence type="ECO:0000256" key="13">
    <source>
        <dbReference type="RuleBase" id="RU367043"/>
    </source>
</evidence>
<dbReference type="PANTHER" id="PTHR11038:SF16">
    <property type="entry name" value="MITOCHONDRIAL IMPORT INNER MEMBRANE TRANSLOCASE SUBUNIT TIM10"/>
    <property type="match status" value="1"/>
</dbReference>
<evidence type="ECO:0000313" key="15">
    <source>
        <dbReference type="EMBL" id="CDZ97318.1"/>
    </source>
</evidence>
<dbReference type="SUPFAM" id="SSF144122">
    <property type="entry name" value="Tim10-like"/>
    <property type="match status" value="1"/>
</dbReference>
<comment type="subcellular location">
    <subcellularLocation>
        <location evidence="1 13">Mitochondrion inner membrane</location>
        <topology evidence="1 13">Peripheral membrane protein</topology>
        <orientation evidence="1 13">Intermembrane side</orientation>
    </subcellularLocation>
</comment>
<keyword evidence="4" id="KW-0479">Metal-binding</keyword>
<keyword evidence="6" id="KW-0862">Zinc</keyword>
<dbReference type="InterPro" id="IPR004217">
    <property type="entry name" value="Tim10-like"/>
</dbReference>
<dbReference type="AlphaFoldDB" id="A0A0F7SHX6"/>
<dbReference type="Pfam" id="PF02953">
    <property type="entry name" value="zf-Tim10_DDP"/>
    <property type="match status" value="1"/>
</dbReference>
<dbReference type="GO" id="GO:0005743">
    <property type="term" value="C:mitochondrial inner membrane"/>
    <property type="evidence" value="ECO:0007669"/>
    <property type="project" value="UniProtKB-SubCell"/>
</dbReference>
<evidence type="ECO:0000256" key="11">
    <source>
        <dbReference type="ARBA" id="ARBA00023157"/>
    </source>
</evidence>